<sequence length="444" mass="45647">MFEDLIDNHPVTGRQKIIFLLCLIFLIIDGLDFQLLAFASPVLLAEWKITKAQLAPALAAALLGMSIGAGAGGFLGDRFGCRRTLICAVAGFGATTFASALVRNVPELVGLRFLSGVGFGIAVPTAMSLASEWCPGGRRGQLIIGMSIGTMAGGTIGGLLAGPLIPAFGWRSVFIVSGTITMIAVAFSLRLLPESLSFLVRKQRAAQALKWIDRVMGAVRTRPVDVERPVTPPTLDKAAGRLLSAGNLRVNAGLWVGFFGLSYAAFAFMSWTPTVLVGAGSSLQDAIRGTSIYTFSAAIGVLLSAALLPRLGSRLPLLVAIVCTIVAAVGLPQILAAGVYQTGQIGAAMAIAGVSGGMAQSIIYALAVMAYPASYRATGLGVCVGISRAGGIASVLSGGVLLEAGGANAIVFFGTLVAVLVSGLMGLAIMDRHIQVVSANRAVT</sequence>
<reference evidence="7 8" key="1">
    <citation type="submission" date="2020-04" db="EMBL/GenBank/DDBJ databases">
        <title>Paraburkholderia sp. RP-4-7 isolated from soil.</title>
        <authorList>
            <person name="Dahal R.H."/>
        </authorList>
    </citation>
    <scope>NUCLEOTIDE SEQUENCE [LARGE SCALE GENOMIC DNA]</scope>
    <source>
        <strain evidence="7 8">RP-4-7</strain>
    </source>
</reference>
<feature type="domain" description="Major facilitator superfamily (MFS) profile" evidence="6">
    <location>
        <begin position="18"/>
        <end position="434"/>
    </location>
</feature>
<evidence type="ECO:0000313" key="8">
    <source>
        <dbReference type="Proteomes" id="UP000544134"/>
    </source>
</evidence>
<dbReference type="InterPro" id="IPR005829">
    <property type="entry name" value="Sugar_transporter_CS"/>
</dbReference>
<evidence type="ECO:0000259" key="6">
    <source>
        <dbReference type="PROSITE" id="PS50850"/>
    </source>
</evidence>
<dbReference type="Gene3D" id="1.20.1250.20">
    <property type="entry name" value="MFS general substrate transporter like domains"/>
    <property type="match status" value="1"/>
</dbReference>
<evidence type="ECO:0000256" key="5">
    <source>
        <dbReference type="SAM" id="Phobius"/>
    </source>
</evidence>
<dbReference type="RefSeq" id="WP_169491049.1">
    <property type="nucleotide sequence ID" value="NZ_JABBGJ010000080.1"/>
</dbReference>
<dbReference type="PANTHER" id="PTHR23508">
    <property type="entry name" value="CARBOXYLIC ACID TRANSPORTER PROTEIN HOMOLOG"/>
    <property type="match status" value="1"/>
</dbReference>
<protein>
    <submittedName>
        <fullName evidence="7">MFS transporter</fullName>
    </submittedName>
</protein>
<keyword evidence="4 5" id="KW-0472">Membrane</keyword>
<dbReference type="SUPFAM" id="SSF103473">
    <property type="entry name" value="MFS general substrate transporter"/>
    <property type="match status" value="1"/>
</dbReference>
<dbReference type="InterPro" id="IPR011701">
    <property type="entry name" value="MFS"/>
</dbReference>
<organism evidence="7 8">
    <name type="scientific">Paraburkholderia polaris</name>
    <dbReference type="NCBI Taxonomy" id="2728848"/>
    <lineage>
        <taxon>Bacteria</taxon>
        <taxon>Pseudomonadati</taxon>
        <taxon>Pseudomonadota</taxon>
        <taxon>Betaproteobacteria</taxon>
        <taxon>Burkholderiales</taxon>
        <taxon>Burkholderiaceae</taxon>
        <taxon>Paraburkholderia</taxon>
    </lineage>
</organism>
<gene>
    <name evidence="7" type="ORF">HHL24_41385</name>
</gene>
<dbReference type="EMBL" id="JABBGJ010000080">
    <property type="protein sequence ID" value="NMM04291.1"/>
    <property type="molecule type" value="Genomic_DNA"/>
</dbReference>
<feature type="transmembrane region" description="Helical" evidence="5">
    <location>
        <begin position="168"/>
        <end position="192"/>
    </location>
</feature>
<feature type="transmembrane region" description="Helical" evidence="5">
    <location>
        <begin position="379"/>
        <end position="402"/>
    </location>
</feature>
<feature type="transmembrane region" description="Helical" evidence="5">
    <location>
        <begin position="315"/>
        <end position="339"/>
    </location>
</feature>
<feature type="transmembrane region" description="Helical" evidence="5">
    <location>
        <begin position="83"/>
        <end position="102"/>
    </location>
</feature>
<proteinExistence type="predicted"/>
<dbReference type="InterPro" id="IPR020846">
    <property type="entry name" value="MFS_dom"/>
</dbReference>
<dbReference type="InterPro" id="IPR036259">
    <property type="entry name" value="MFS_trans_sf"/>
</dbReference>
<dbReference type="Proteomes" id="UP000544134">
    <property type="component" value="Unassembled WGS sequence"/>
</dbReference>
<feature type="transmembrane region" description="Helical" evidence="5">
    <location>
        <begin position="252"/>
        <end position="271"/>
    </location>
</feature>
<keyword evidence="2 5" id="KW-0812">Transmembrane</keyword>
<feature type="transmembrane region" description="Helical" evidence="5">
    <location>
        <begin position="291"/>
        <end position="308"/>
    </location>
</feature>
<dbReference type="Pfam" id="PF07690">
    <property type="entry name" value="MFS_1"/>
    <property type="match status" value="1"/>
</dbReference>
<feature type="transmembrane region" description="Helical" evidence="5">
    <location>
        <begin position="17"/>
        <end position="37"/>
    </location>
</feature>
<evidence type="ECO:0000256" key="3">
    <source>
        <dbReference type="ARBA" id="ARBA00022989"/>
    </source>
</evidence>
<feature type="transmembrane region" description="Helical" evidence="5">
    <location>
        <begin position="408"/>
        <end position="430"/>
    </location>
</feature>
<comment type="subcellular location">
    <subcellularLocation>
        <location evidence="1">Membrane</location>
        <topology evidence="1">Multi-pass membrane protein</topology>
    </subcellularLocation>
</comment>
<dbReference type="PROSITE" id="PS00217">
    <property type="entry name" value="SUGAR_TRANSPORT_2"/>
    <property type="match status" value="1"/>
</dbReference>
<feature type="transmembrane region" description="Helical" evidence="5">
    <location>
        <begin position="108"/>
        <end position="130"/>
    </location>
</feature>
<evidence type="ECO:0000256" key="2">
    <source>
        <dbReference type="ARBA" id="ARBA00022692"/>
    </source>
</evidence>
<name>A0A848IRG0_9BURK</name>
<evidence type="ECO:0000313" key="7">
    <source>
        <dbReference type="EMBL" id="NMM04291.1"/>
    </source>
</evidence>
<comment type="caution">
    <text evidence="7">The sequence shown here is derived from an EMBL/GenBank/DDBJ whole genome shotgun (WGS) entry which is preliminary data.</text>
</comment>
<dbReference type="PANTHER" id="PTHR23508:SF10">
    <property type="entry name" value="CARBOXYLIC ACID TRANSPORTER PROTEIN HOMOLOG"/>
    <property type="match status" value="1"/>
</dbReference>
<keyword evidence="8" id="KW-1185">Reference proteome</keyword>
<feature type="transmembrane region" description="Helical" evidence="5">
    <location>
        <begin position="142"/>
        <end position="162"/>
    </location>
</feature>
<evidence type="ECO:0000256" key="4">
    <source>
        <dbReference type="ARBA" id="ARBA00023136"/>
    </source>
</evidence>
<feature type="transmembrane region" description="Helical" evidence="5">
    <location>
        <begin position="57"/>
        <end position="76"/>
    </location>
</feature>
<keyword evidence="3 5" id="KW-1133">Transmembrane helix</keyword>
<dbReference type="AlphaFoldDB" id="A0A848IRG0"/>
<dbReference type="GO" id="GO:0005886">
    <property type="term" value="C:plasma membrane"/>
    <property type="evidence" value="ECO:0007669"/>
    <property type="project" value="TreeGrafter"/>
</dbReference>
<feature type="transmembrane region" description="Helical" evidence="5">
    <location>
        <begin position="345"/>
        <end position="367"/>
    </location>
</feature>
<dbReference type="GO" id="GO:0046943">
    <property type="term" value="F:carboxylic acid transmembrane transporter activity"/>
    <property type="evidence" value="ECO:0007669"/>
    <property type="project" value="TreeGrafter"/>
</dbReference>
<dbReference type="PROSITE" id="PS50850">
    <property type="entry name" value="MFS"/>
    <property type="match status" value="1"/>
</dbReference>
<accession>A0A848IRG0</accession>
<evidence type="ECO:0000256" key="1">
    <source>
        <dbReference type="ARBA" id="ARBA00004141"/>
    </source>
</evidence>